<evidence type="ECO:0000256" key="2">
    <source>
        <dbReference type="ARBA" id="ARBA00022692"/>
    </source>
</evidence>
<dbReference type="STRING" id="946122.A0A0C2W8H2"/>
<dbReference type="HOGENOM" id="CLU_047036_1_0_1"/>
<keyword evidence="2 5" id="KW-0812">Transmembrane</keyword>
<dbReference type="AlphaFoldDB" id="A0A0C2W8H2"/>
<sequence length="249" mass="28412">MTLASQWQHLLDQHPPPVLEFVGTSIVQFFFFWVISAIYVALPSVFPEFSARHKLQKLEKQPTPSELWQCLAVVFRNQIVSSLVHATILYVHSLTGKRTVYRFDAALPGIPEILRDVLLTALLHDIFFYHIHRLLHHPLLYRTYHKTHHRFTAPVAMAAQYASVTEHVLANVAPILLSLMILKAHVVTFWIVLGIGLFRTTTVHSGFDFFAGKAKNHDKHHEKSLVHFGSTGMMDWLYGTDGDAKDKSI</sequence>
<evidence type="ECO:0000313" key="8">
    <source>
        <dbReference type="Proteomes" id="UP000054549"/>
    </source>
</evidence>
<dbReference type="GO" id="GO:0016491">
    <property type="term" value="F:oxidoreductase activity"/>
    <property type="evidence" value="ECO:0007669"/>
    <property type="project" value="InterPro"/>
</dbReference>
<proteinExistence type="predicted"/>
<evidence type="ECO:0000256" key="1">
    <source>
        <dbReference type="ARBA" id="ARBA00004370"/>
    </source>
</evidence>
<organism evidence="7 8">
    <name type="scientific">Amanita muscaria (strain Koide BX008)</name>
    <dbReference type="NCBI Taxonomy" id="946122"/>
    <lineage>
        <taxon>Eukaryota</taxon>
        <taxon>Fungi</taxon>
        <taxon>Dikarya</taxon>
        <taxon>Basidiomycota</taxon>
        <taxon>Agaricomycotina</taxon>
        <taxon>Agaricomycetes</taxon>
        <taxon>Agaricomycetidae</taxon>
        <taxon>Agaricales</taxon>
        <taxon>Pluteineae</taxon>
        <taxon>Amanitaceae</taxon>
        <taxon>Amanita</taxon>
    </lineage>
</organism>
<dbReference type="GO" id="GO:0008610">
    <property type="term" value="P:lipid biosynthetic process"/>
    <property type="evidence" value="ECO:0007669"/>
    <property type="project" value="InterPro"/>
</dbReference>
<dbReference type="Pfam" id="PF04116">
    <property type="entry name" value="FA_hydroxylase"/>
    <property type="match status" value="1"/>
</dbReference>
<evidence type="ECO:0000259" key="6">
    <source>
        <dbReference type="Pfam" id="PF04116"/>
    </source>
</evidence>
<reference evidence="7 8" key="1">
    <citation type="submission" date="2014-04" db="EMBL/GenBank/DDBJ databases">
        <title>Evolutionary Origins and Diversification of the Mycorrhizal Mutualists.</title>
        <authorList>
            <consortium name="DOE Joint Genome Institute"/>
            <consortium name="Mycorrhizal Genomics Consortium"/>
            <person name="Kohler A."/>
            <person name="Kuo A."/>
            <person name="Nagy L.G."/>
            <person name="Floudas D."/>
            <person name="Copeland A."/>
            <person name="Barry K.W."/>
            <person name="Cichocki N."/>
            <person name="Veneault-Fourrey C."/>
            <person name="LaButti K."/>
            <person name="Lindquist E.A."/>
            <person name="Lipzen A."/>
            <person name="Lundell T."/>
            <person name="Morin E."/>
            <person name="Murat C."/>
            <person name="Riley R."/>
            <person name="Ohm R."/>
            <person name="Sun H."/>
            <person name="Tunlid A."/>
            <person name="Henrissat B."/>
            <person name="Grigoriev I.V."/>
            <person name="Hibbett D.S."/>
            <person name="Martin F."/>
        </authorList>
    </citation>
    <scope>NUCLEOTIDE SEQUENCE [LARGE SCALE GENOMIC DNA]</scope>
    <source>
        <strain evidence="7 8">Koide BX008</strain>
    </source>
</reference>
<dbReference type="GO" id="GO:0016020">
    <property type="term" value="C:membrane"/>
    <property type="evidence" value="ECO:0007669"/>
    <property type="project" value="UniProtKB-SubCell"/>
</dbReference>
<evidence type="ECO:0000313" key="7">
    <source>
        <dbReference type="EMBL" id="KIL57467.1"/>
    </source>
</evidence>
<comment type="subcellular location">
    <subcellularLocation>
        <location evidence="1">Membrane</location>
    </subcellularLocation>
</comment>
<evidence type="ECO:0000256" key="5">
    <source>
        <dbReference type="SAM" id="Phobius"/>
    </source>
</evidence>
<keyword evidence="3 5" id="KW-1133">Transmembrane helix</keyword>
<keyword evidence="4 5" id="KW-0472">Membrane</keyword>
<gene>
    <name evidence="7" type="ORF">M378DRAFT_181618</name>
</gene>
<feature type="transmembrane region" description="Helical" evidence="5">
    <location>
        <begin position="175"/>
        <end position="198"/>
    </location>
</feature>
<feature type="domain" description="Fatty acid hydroxylase" evidence="6">
    <location>
        <begin position="118"/>
        <end position="240"/>
    </location>
</feature>
<dbReference type="InterPro" id="IPR050307">
    <property type="entry name" value="Sterol_Desaturase_Related"/>
</dbReference>
<keyword evidence="8" id="KW-1185">Reference proteome</keyword>
<dbReference type="PANTHER" id="PTHR11863">
    <property type="entry name" value="STEROL DESATURASE"/>
    <property type="match status" value="1"/>
</dbReference>
<dbReference type="InterPro" id="IPR006694">
    <property type="entry name" value="Fatty_acid_hydroxylase"/>
</dbReference>
<accession>A0A0C2W8H2</accession>
<feature type="transmembrane region" description="Helical" evidence="5">
    <location>
        <begin position="26"/>
        <end position="46"/>
    </location>
</feature>
<name>A0A0C2W8H2_AMAMK</name>
<dbReference type="Proteomes" id="UP000054549">
    <property type="component" value="Unassembled WGS sequence"/>
</dbReference>
<evidence type="ECO:0000256" key="3">
    <source>
        <dbReference type="ARBA" id="ARBA00022989"/>
    </source>
</evidence>
<protein>
    <recommendedName>
        <fullName evidence="6">Fatty acid hydroxylase domain-containing protein</fullName>
    </recommendedName>
</protein>
<evidence type="ECO:0000256" key="4">
    <source>
        <dbReference type="ARBA" id="ARBA00023136"/>
    </source>
</evidence>
<dbReference type="EMBL" id="KN818368">
    <property type="protein sequence ID" value="KIL57467.1"/>
    <property type="molecule type" value="Genomic_DNA"/>
</dbReference>
<dbReference type="InParanoid" id="A0A0C2W8H2"/>
<dbReference type="OrthoDB" id="408954at2759"/>
<dbReference type="GO" id="GO:0005506">
    <property type="term" value="F:iron ion binding"/>
    <property type="evidence" value="ECO:0007669"/>
    <property type="project" value="InterPro"/>
</dbReference>